<accession>A0AAV2QXU7</accession>
<name>A0AAV2QXU7_MEGNR</name>
<organism evidence="2 3">
    <name type="scientific">Meganyctiphanes norvegica</name>
    <name type="common">Northern krill</name>
    <name type="synonym">Thysanopoda norvegica</name>
    <dbReference type="NCBI Taxonomy" id="48144"/>
    <lineage>
        <taxon>Eukaryota</taxon>
        <taxon>Metazoa</taxon>
        <taxon>Ecdysozoa</taxon>
        <taxon>Arthropoda</taxon>
        <taxon>Crustacea</taxon>
        <taxon>Multicrustacea</taxon>
        <taxon>Malacostraca</taxon>
        <taxon>Eumalacostraca</taxon>
        <taxon>Eucarida</taxon>
        <taxon>Euphausiacea</taxon>
        <taxon>Euphausiidae</taxon>
        <taxon>Meganyctiphanes</taxon>
    </lineage>
</organism>
<dbReference type="Proteomes" id="UP001497623">
    <property type="component" value="Unassembled WGS sequence"/>
</dbReference>
<reference evidence="2 3" key="1">
    <citation type="submission" date="2024-05" db="EMBL/GenBank/DDBJ databases">
        <authorList>
            <person name="Wallberg A."/>
        </authorList>
    </citation>
    <scope>NUCLEOTIDE SEQUENCE [LARGE SCALE GENOMIC DNA]</scope>
</reference>
<proteinExistence type="predicted"/>
<feature type="compositionally biased region" description="Polar residues" evidence="1">
    <location>
        <begin position="1"/>
        <end position="12"/>
    </location>
</feature>
<sequence>MPSVNSPVSTMQDSKDIRCSETDPSVIDTSMNKAGSHKLSSGLVRCSRGHGGTTLSTRNRRELREESARLEARNTHLRDILNELKAKKERIEVLMSGFLAGTQKSIM</sequence>
<gene>
    <name evidence="2" type="ORF">MNOR_LOCUS17588</name>
</gene>
<feature type="region of interest" description="Disordered" evidence="1">
    <location>
        <begin position="1"/>
        <end position="63"/>
    </location>
</feature>
<evidence type="ECO:0000313" key="3">
    <source>
        <dbReference type="Proteomes" id="UP001497623"/>
    </source>
</evidence>
<evidence type="ECO:0000313" key="2">
    <source>
        <dbReference type="EMBL" id="CAL4103542.1"/>
    </source>
</evidence>
<dbReference type="AlphaFoldDB" id="A0AAV2QXU7"/>
<protein>
    <submittedName>
        <fullName evidence="2">Uncharacterized protein</fullName>
    </submittedName>
</protein>
<dbReference type="EMBL" id="CAXKWB010012161">
    <property type="protein sequence ID" value="CAL4103542.1"/>
    <property type="molecule type" value="Genomic_DNA"/>
</dbReference>
<evidence type="ECO:0000256" key="1">
    <source>
        <dbReference type="SAM" id="MobiDB-lite"/>
    </source>
</evidence>
<comment type="caution">
    <text evidence="2">The sequence shown here is derived from an EMBL/GenBank/DDBJ whole genome shotgun (WGS) entry which is preliminary data.</text>
</comment>
<keyword evidence="3" id="KW-1185">Reference proteome</keyword>